<feature type="transmembrane region" description="Helical" evidence="7">
    <location>
        <begin position="328"/>
        <end position="349"/>
    </location>
</feature>
<evidence type="ECO:0000256" key="7">
    <source>
        <dbReference type="SAM" id="Phobius"/>
    </source>
</evidence>
<evidence type="ECO:0000313" key="9">
    <source>
        <dbReference type="Proteomes" id="UP000186323"/>
    </source>
</evidence>
<keyword evidence="6 7" id="KW-0472">Membrane</keyword>
<comment type="similarity">
    <text evidence="2">Belongs to the UPF0718 family.</text>
</comment>
<keyword evidence="9" id="KW-1185">Reference proteome</keyword>
<keyword evidence="5 7" id="KW-1133">Transmembrane helix</keyword>
<feature type="transmembrane region" description="Helical" evidence="7">
    <location>
        <begin position="68"/>
        <end position="84"/>
    </location>
</feature>
<feature type="transmembrane region" description="Helical" evidence="7">
    <location>
        <begin position="16"/>
        <end position="34"/>
    </location>
</feature>
<evidence type="ECO:0000256" key="4">
    <source>
        <dbReference type="ARBA" id="ARBA00022692"/>
    </source>
</evidence>
<dbReference type="OrthoDB" id="9777774at2"/>
<evidence type="ECO:0000313" key="8">
    <source>
        <dbReference type="EMBL" id="SFV73350.1"/>
    </source>
</evidence>
<dbReference type="InterPro" id="IPR005524">
    <property type="entry name" value="DUF318"/>
</dbReference>
<evidence type="ECO:0000256" key="2">
    <source>
        <dbReference type="ARBA" id="ARBA00006386"/>
    </source>
</evidence>
<evidence type="ECO:0000256" key="3">
    <source>
        <dbReference type="ARBA" id="ARBA00022475"/>
    </source>
</evidence>
<dbReference type="GO" id="GO:0005886">
    <property type="term" value="C:plasma membrane"/>
    <property type="evidence" value="ECO:0007669"/>
    <property type="project" value="UniProtKB-SubCell"/>
</dbReference>
<feature type="transmembrane region" description="Helical" evidence="7">
    <location>
        <begin position="166"/>
        <end position="187"/>
    </location>
</feature>
<proteinExistence type="inferred from homology"/>
<sequence length="357" mass="39327">MDQTPSAPRPLSAPRYALTFLAVLLAWTGLYVSIQPLAAWLTFDLLSLAPGGAPGLALEFFLYDSAKILLLLVLMVYCIGWLRAGLHVERVRDYLSGKGRGIGYLLGAMFGAITPFCSCSSIPLFLGFTMARIPLGITMAFLITSPLINEIAVVLLWGLLGWKFTVVYVVVGMAAGMLGGWLLDLLCAERWLQPFLRGMLGVSGQAARDERETRLGLEERHRFAWDEMTGIFRRVWRWVIIGVGLGALLHGFVPQDWFAAHLGQGQWWSVPVAVLVGIPLYSNVTGVVPIMESLLLKGLPVGTTLAFCMSTVAASLPEILMLKQVMRWQLLALFLGLLLVIFTLVGWLFNSLQLTLF</sequence>
<keyword evidence="3" id="KW-1003">Cell membrane</keyword>
<feature type="transmembrane region" description="Helical" evidence="7">
    <location>
        <begin position="265"/>
        <end position="282"/>
    </location>
</feature>
<dbReference type="InterPro" id="IPR053166">
    <property type="entry name" value="UPF0718_permease"/>
</dbReference>
<dbReference type="Proteomes" id="UP000186323">
    <property type="component" value="Chromosome I"/>
</dbReference>
<dbReference type="KEGG" id="dpg:DESPIGER_1505"/>
<comment type="subcellular location">
    <subcellularLocation>
        <location evidence="1">Cell membrane</location>
        <topology evidence="1">Multi-pass membrane protein</topology>
    </subcellularLocation>
</comment>
<organism evidence="8 9">
    <name type="scientific">Desulfovibrio piger</name>
    <dbReference type="NCBI Taxonomy" id="901"/>
    <lineage>
        <taxon>Bacteria</taxon>
        <taxon>Pseudomonadati</taxon>
        <taxon>Thermodesulfobacteriota</taxon>
        <taxon>Desulfovibrionia</taxon>
        <taxon>Desulfovibrionales</taxon>
        <taxon>Desulfovibrionaceae</taxon>
        <taxon>Desulfovibrio</taxon>
    </lineage>
</organism>
<dbReference type="PANTHER" id="PTHR42775">
    <property type="entry name" value="PERMEASE RV2963-RELATED"/>
    <property type="match status" value="1"/>
</dbReference>
<feature type="transmembrane region" description="Helical" evidence="7">
    <location>
        <begin position="235"/>
        <end position="253"/>
    </location>
</feature>
<evidence type="ECO:0000256" key="5">
    <source>
        <dbReference type="ARBA" id="ARBA00022989"/>
    </source>
</evidence>
<dbReference type="AlphaFoldDB" id="A0A1K1LIN2"/>
<evidence type="ECO:0000256" key="1">
    <source>
        <dbReference type="ARBA" id="ARBA00004651"/>
    </source>
</evidence>
<dbReference type="Pfam" id="PF03773">
    <property type="entry name" value="ArsP_1"/>
    <property type="match status" value="1"/>
</dbReference>
<protein>
    <submittedName>
        <fullName evidence="8">Transporter</fullName>
    </submittedName>
</protein>
<dbReference type="PANTHER" id="PTHR42775:SF1">
    <property type="entry name" value="PERMEASE RV2963-RELATED"/>
    <property type="match status" value="1"/>
</dbReference>
<name>A0A1K1LIN2_9BACT</name>
<reference evidence="9" key="1">
    <citation type="submission" date="2016-10" db="EMBL/GenBank/DDBJ databases">
        <authorList>
            <person name="Wegmann U."/>
        </authorList>
    </citation>
    <scope>NUCLEOTIDE SEQUENCE [LARGE SCALE GENOMIC DNA]</scope>
</reference>
<accession>A0A1K1LIN2</accession>
<feature type="transmembrane region" description="Helical" evidence="7">
    <location>
        <begin position="294"/>
        <end position="316"/>
    </location>
</feature>
<feature type="transmembrane region" description="Helical" evidence="7">
    <location>
        <begin position="104"/>
        <end position="128"/>
    </location>
</feature>
<dbReference type="RefSeq" id="WP_156831650.1">
    <property type="nucleotide sequence ID" value="NZ_DBGALU010000070.1"/>
</dbReference>
<dbReference type="EMBL" id="LT630450">
    <property type="protein sequence ID" value="SFV73350.1"/>
    <property type="molecule type" value="Genomic_DNA"/>
</dbReference>
<evidence type="ECO:0000256" key="6">
    <source>
        <dbReference type="ARBA" id="ARBA00023136"/>
    </source>
</evidence>
<keyword evidence="4 7" id="KW-0812">Transmembrane</keyword>
<feature type="transmembrane region" description="Helical" evidence="7">
    <location>
        <begin position="140"/>
        <end position="160"/>
    </location>
</feature>
<gene>
    <name evidence="8" type="ORF">DESPIGER_1505</name>
</gene>